<proteinExistence type="inferred from homology"/>
<dbReference type="InterPro" id="IPR011706">
    <property type="entry name" value="Cu-oxidase_C"/>
</dbReference>
<evidence type="ECO:0008006" key="6">
    <source>
        <dbReference type="Google" id="ProtNLM"/>
    </source>
</evidence>
<keyword evidence="5" id="KW-1185">Reference proteome</keyword>
<dbReference type="AlphaFoldDB" id="A0A2T1E7P6"/>
<accession>A0A2T1E7P6</accession>
<dbReference type="PANTHER" id="PTHR48267:SF1">
    <property type="entry name" value="BILIRUBIN OXIDASE"/>
    <property type="match status" value="1"/>
</dbReference>
<gene>
    <name evidence="4" type="ORF">C7B82_12745</name>
</gene>
<evidence type="ECO:0000313" key="5">
    <source>
        <dbReference type="Proteomes" id="UP000239576"/>
    </source>
</evidence>
<dbReference type="PANTHER" id="PTHR48267">
    <property type="entry name" value="CUPREDOXIN SUPERFAMILY PROTEIN"/>
    <property type="match status" value="1"/>
</dbReference>
<dbReference type="InterPro" id="IPR008972">
    <property type="entry name" value="Cupredoxin"/>
</dbReference>
<name>A0A2T1E7P6_9CYAN</name>
<organism evidence="4 5">
    <name type="scientific">Stenomitos frigidus ULC18</name>
    <dbReference type="NCBI Taxonomy" id="2107698"/>
    <lineage>
        <taxon>Bacteria</taxon>
        <taxon>Bacillati</taxon>
        <taxon>Cyanobacteriota</taxon>
        <taxon>Cyanophyceae</taxon>
        <taxon>Leptolyngbyales</taxon>
        <taxon>Leptolyngbyaceae</taxon>
        <taxon>Stenomitos</taxon>
    </lineage>
</organism>
<evidence type="ECO:0000259" key="3">
    <source>
        <dbReference type="Pfam" id="PF07732"/>
    </source>
</evidence>
<dbReference type="GO" id="GO:0005507">
    <property type="term" value="F:copper ion binding"/>
    <property type="evidence" value="ECO:0007669"/>
    <property type="project" value="InterPro"/>
</dbReference>
<dbReference type="RefSeq" id="WP_106256673.1">
    <property type="nucleotide sequence ID" value="NZ_CAWNSW010000066.1"/>
</dbReference>
<evidence type="ECO:0000259" key="2">
    <source>
        <dbReference type="Pfam" id="PF07731"/>
    </source>
</evidence>
<feature type="domain" description="Plastocyanin-like" evidence="2">
    <location>
        <begin position="505"/>
        <end position="637"/>
    </location>
</feature>
<sequence>MPYLTPFQDELPIPETVCPVEDDRDACFLSIAARCKDVKLHSDLPATPVWSYQRAEGQVVRAGVGDTFLGPTVEVRRADVVTVAWKNEIPKDATLPYEVIKVNSTDINLVPQNLPGRWDAIPLEQDTVRKQAHNLHAALVTHLHGGRTQADYDGWPDNTRLSDQVAHYTYHNDQASTMLWYHDHAMHLTRLNVYAGLAGAWLIRDEEEAALELPQGDYELPLIIQDRNLDVDDDGNFTGALLHKAEVNGGEGPAEFFGPYTLVNGRIWPRVDVQATLYRLRLLNGSNARTYRLIFLDENGQNLNARVWQIGSDQGLLQNKVSLPETGLVLVPSERVDLLLDFSAVEGSVYLWNTADAPFGNDDKARPHADAITQELLNLIADPSVTAEVVEAQNADRRRLFPQVMRFDVGAPPKVVSAMLPTDPLRAARPQPVVDAHTNIRLMALVEQPPPDSTEPDATTMLDFWEFVPLSQEPVPDDAEIVTFKFPHPATGEMQTQQCWKAATRFYDRVNWFIHLDTTEVWYIVNLSGDSHPIHVHLVDFSVTQRFNYLWNHRDPNDPTSPSFDPVEFRLMQIEAITPVDIDPNVIGAPKDTVRVDPGQMVGITLTFAPYPGRYMYHCHILEHEDHDMMRPIVVVPKWVPHHDHA</sequence>
<dbReference type="Pfam" id="PF07731">
    <property type="entry name" value="Cu-oxidase_2"/>
    <property type="match status" value="1"/>
</dbReference>
<dbReference type="SUPFAM" id="SSF49503">
    <property type="entry name" value="Cupredoxins"/>
    <property type="match status" value="3"/>
</dbReference>
<evidence type="ECO:0000313" key="4">
    <source>
        <dbReference type="EMBL" id="PSB28715.1"/>
    </source>
</evidence>
<dbReference type="Pfam" id="PF07732">
    <property type="entry name" value="Cu-oxidase_3"/>
    <property type="match status" value="1"/>
</dbReference>
<dbReference type="CDD" id="cd13844">
    <property type="entry name" value="CuRO_1_BOD_CotA_like"/>
    <property type="match status" value="1"/>
</dbReference>
<dbReference type="EMBL" id="PVWK01000075">
    <property type="protein sequence ID" value="PSB28715.1"/>
    <property type="molecule type" value="Genomic_DNA"/>
</dbReference>
<dbReference type="Gene3D" id="2.60.40.420">
    <property type="entry name" value="Cupredoxins - blue copper proteins"/>
    <property type="match status" value="3"/>
</dbReference>
<protein>
    <recommendedName>
        <fullName evidence="6">Copper oxidase</fullName>
    </recommendedName>
</protein>
<dbReference type="InterPro" id="IPR045087">
    <property type="entry name" value="Cu-oxidase_fam"/>
</dbReference>
<dbReference type="GO" id="GO:0016491">
    <property type="term" value="F:oxidoreductase activity"/>
    <property type="evidence" value="ECO:0007669"/>
    <property type="project" value="InterPro"/>
</dbReference>
<feature type="domain" description="Plastocyanin-like" evidence="3">
    <location>
        <begin position="134"/>
        <end position="207"/>
    </location>
</feature>
<dbReference type="Proteomes" id="UP000239576">
    <property type="component" value="Unassembled WGS sequence"/>
</dbReference>
<comment type="similarity">
    <text evidence="1">Belongs to the multicopper oxidase family.</text>
</comment>
<comment type="caution">
    <text evidence="4">The sequence shown here is derived from an EMBL/GenBank/DDBJ whole genome shotgun (WGS) entry which is preliminary data.</text>
</comment>
<reference evidence="5" key="1">
    <citation type="submission" date="2018-02" db="EMBL/GenBank/DDBJ databases">
        <authorList>
            <person name="Moore K."/>
            <person name="Momper L."/>
        </authorList>
    </citation>
    <scope>NUCLEOTIDE SEQUENCE [LARGE SCALE GENOMIC DNA]</scope>
    <source>
        <strain evidence="5">ULC18</strain>
    </source>
</reference>
<reference evidence="4 5" key="2">
    <citation type="submission" date="2018-03" db="EMBL/GenBank/DDBJ databases">
        <title>The ancient ancestry and fast evolution of plastids.</title>
        <authorList>
            <person name="Moore K.R."/>
            <person name="Magnabosco C."/>
            <person name="Momper L."/>
            <person name="Gold D.A."/>
            <person name="Bosak T."/>
            <person name="Fournier G.P."/>
        </authorList>
    </citation>
    <scope>NUCLEOTIDE SEQUENCE [LARGE SCALE GENOMIC DNA]</scope>
    <source>
        <strain evidence="4 5">ULC18</strain>
    </source>
</reference>
<dbReference type="OrthoDB" id="9757546at2"/>
<evidence type="ECO:0000256" key="1">
    <source>
        <dbReference type="ARBA" id="ARBA00010609"/>
    </source>
</evidence>
<dbReference type="InterPro" id="IPR011707">
    <property type="entry name" value="Cu-oxidase-like_N"/>
</dbReference>